<feature type="compositionally biased region" description="Gly residues" evidence="1">
    <location>
        <begin position="164"/>
        <end position="180"/>
    </location>
</feature>
<feature type="compositionally biased region" description="Low complexity" evidence="1">
    <location>
        <begin position="151"/>
        <end position="163"/>
    </location>
</feature>
<name>A0A370BCX2_9ACTN</name>
<dbReference type="Proteomes" id="UP000253741">
    <property type="component" value="Unassembled WGS sequence"/>
</dbReference>
<feature type="region of interest" description="Disordered" evidence="1">
    <location>
        <begin position="144"/>
        <end position="180"/>
    </location>
</feature>
<protein>
    <recommendedName>
        <fullName evidence="4">Secreted protein</fullName>
    </recommendedName>
</protein>
<dbReference type="EMBL" id="QQNA01000054">
    <property type="protein sequence ID" value="RDG38512.1"/>
    <property type="molecule type" value="Genomic_DNA"/>
</dbReference>
<gene>
    <name evidence="2" type="ORF">DVH02_08555</name>
</gene>
<dbReference type="AlphaFoldDB" id="A0A370BCX2"/>
<keyword evidence="3" id="KW-1185">Reference proteome</keyword>
<reference evidence="2 3" key="1">
    <citation type="submission" date="2018-07" db="EMBL/GenBank/DDBJ databases">
        <title>Streptomyces species from bats.</title>
        <authorList>
            <person name="Dunlap C."/>
        </authorList>
    </citation>
    <scope>NUCLEOTIDE SEQUENCE [LARGE SCALE GENOMIC DNA]</scope>
    <source>
        <strain evidence="2 3">AC230</strain>
    </source>
</reference>
<sequence length="284" mass="28061">MSRALPKYNKRRVVIAGGAAAVVLSGAVIVGNAMAGEGKSAETKAASPGTVSCPAVAPSLPAIPASAQAEVDRNLALLETQIAEADQRLVDTVGQGGPNFAQNAIIGPLKDKRVATIERIALSIGRTAAKPTGLESLAACTLSTAGGGEQAPNDPATTPPAAGEGNGAGDNGEAGNAGGGGANTGAAGTVNCPAVAPSLPTIPASAQDEINRNLALLDTQIAEADQRLVDTVGQGGPNFVQNAILGPLKDKRVATINRMATAIGRTAAKPELPVDSLATCSLNG</sequence>
<evidence type="ECO:0008006" key="4">
    <source>
        <dbReference type="Google" id="ProtNLM"/>
    </source>
</evidence>
<dbReference type="OrthoDB" id="4331351at2"/>
<comment type="caution">
    <text evidence="2">The sequence shown here is derived from an EMBL/GenBank/DDBJ whole genome shotgun (WGS) entry which is preliminary data.</text>
</comment>
<organism evidence="2 3">
    <name type="scientific">Streptomyces corynorhini</name>
    <dbReference type="NCBI Taxonomy" id="2282652"/>
    <lineage>
        <taxon>Bacteria</taxon>
        <taxon>Bacillati</taxon>
        <taxon>Actinomycetota</taxon>
        <taxon>Actinomycetes</taxon>
        <taxon>Kitasatosporales</taxon>
        <taxon>Streptomycetaceae</taxon>
        <taxon>Streptomyces</taxon>
    </lineage>
</organism>
<proteinExistence type="predicted"/>
<accession>A0A370BCX2</accession>
<evidence type="ECO:0000313" key="3">
    <source>
        <dbReference type="Proteomes" id="UP000253741"/>
    </source>
</evidence>
<evidence type="ECO:0000256" key="1">
    <source>
        <dbReference type="SAM" id="MobiDB-lite"/>
    </source>
</evidence>
<evidence type="ECO:0000313" key="2">
    <source>
        <dbReference type="EMBL" id="RDG38512.1"/>
    </source>
</evidence>
<dbReference type="RefSeq" id="WP_114623111.1">
    <property type="nucleotide sequence ID" value="NZ_QQNA01000054.1"/>
</dbReference>